<sequence length="72" mass="7660">MTANVRKFMLAVHITTSVGWLGAVAAYIALDVASATNQDAQTIRSAYLAMESIARYVIVPLAFASLLTGIVM</sequence>
<dbReference type="AlphaFoldDB" id="A0A6J4HND5"/>
<feature type="transmembrane region" description="Helical" evidence="1">
    <location>
        <begin position="53"/>
        <end position="71"/>
    </location>
</feature>
<feature type="non-terminal residue" evidence="2">
    <location>
        <position position="72"/>
    </location>
</feature>
<keyword evidence="1" id="KW-0472">Membrane</keyword>
<organism evidence="2">
    <name type="scientific">uncultured Chloroflexia bacterium</name>
    <dbReference type="NCBI Taxonomy" id="1672391"/>
    <lineage>
        <taxon>Bacteria</taxon>
        <taxon>Bacillati</taxon>
        <taxon>Chloroflexota</taxon>
        <taxon>Chloroflexia</taxon>
        <taxon>environmental samples</taxon>
    </lineage>
</organism>
<name>A0A6J4HND5_9CHLR</name>
<keyword evidence="1" id="KW-0812">Transmembrane</keyword>
<proteinExistence type="predicted"/>
<dbReference type="EMBL" id="CADCTR010000255">
    <property type="protein sequence ID" value="CAA9228592.1"/>
    <property type="molecule type" value="Genomic_DNA"/>
</dbReference>
<evidence type="ECO:0000256" key="1">
    <source>
        <dbReference type="SAM" id="Phobius"/>
    </source>
</evidence>
<gene>
    <name evidence="2" type="ORF">AVDCRST_MAG93-784</name>
</gene>
<protein>
    <recommendedName>
        <fullName evidence="3">DUF2269 family protein</fullName>
    </recommendedName>
</protein>
<keyword evidence="1" id="KW-1133">Transmembrane helix</keyword>
<accession>A0A6J4HND5</accession>
<evidence type="ECO:0000313" key="2">
    <source>
        <dbReference type="EMBL" id="CAA9228592.1"/>
    </source>
</evidence>
<reference evidence="2" key="1">
    <citation type="submission" date="2020-02" db="EMBL/GenBank/DDBJ databases">
        <authorList>
            <person name="Meier V. D."/>
        </authorList>
    </citation>
    <scope>NUCLEOTIDE SEQUENCE</scope>
    <source>
        <strain evidence="2">AVDCRST_MAG93</strain>
    </source>
</reference>
<evidence type="ECO:0008006" key="3">
    <source>
        <dbReference type="Google" id="ProtNLM"/>
    </source>
</evidence>